<feature type="region of interest" description="Disordered" evidence="15">
    <location>
        <begin position="1028"/>
        <end position="1060"/>
    </location>
</feature>
<dbReference type="EMBL" id="JADDUC010000052">
    <property type="protein sequence ID" value="KAG0121238.1"/>
    <property type="molecule type" value="Genomic_DNA"/>
</dbReference>
<dbReference type="InterPro" id="IPR049730">
    <property type="entry name" value="SNF2/RAD54-like_C"/>
</dbReference>
<dbReference type="SMART" id="SM00487">
    <property type="entry name" value="DEXDc"/>
    <property type="match status" value="1"/>
</dbReference>
<keyword evidence="4" id="KW-0227">DNA damage</keyword>
<dbReference type="Pfam" id="PF25875">
    <property type="entry name" value="WHD_Rad26_CSB"/>
    <property type="match status" value="1"/>
</dbReference>
<dbReference type="Gene3D" id="3.40.50.10810">
    <property type="entry name" value="Tandem AAA-ATPase domain"/>
    <property type="match status" value="1"/>
</dbReference>
<feature type="compositionally biased region" description="Basic residues" evidence="15">
    <location>
        <begin position="1082"/>
        <end position="1091"/>
    </location>
</feature>
<feature type="region of interest" description="Disordered" evidence="15">
    <location>
        <begin position="1073"/>
        <end position="1120"/>
    </location>
</feature>
<evidence type="ECO:0000256" key="9">
    <source>
        <dbReference type="ARBA" id="ARBA00023204"/>
    </source>
</evidence>
<comment type="subcellular location">
    <subcellularLocation>
        <location evidence="1">Nucleus</location>
    </subcellularLocation>
</comment>
<evidence type="ECO:0000256" key="6">
    <source>
        <dbReference type="ARBA" id="ARBA00022806"/>
    </source>
</evidence>
<feature type="region of interest" description="Disordered" evidence="15">
    <location>
        <begin position="1277"/>
        <end position="1296"/>
    </location>
</feature>
<feature type="coiled-coil region" evidence="14">
    <location>
        <begin position="168"/>
        <end position="195"/>
    </location>
</feature>
<keyword evidence="3" id="KW-0547">Nucleotide-binding</keyword>
<feature type="non-terminal residue" evidence="18">
    <location>
        <position position="1"/>
    </location>
</feature>
<dbReference type="PROSITE" id="PS51192">
    <property type="entry name" value="HELICASE_ATP_BIND_1"/>
    <property type="match status" value="1"/>
</dbReference>
<evidence type="ECO:0000313" key="19">
    <source>
        <dbReference type="EMBL" id="KAI1236353.1"/>
    </source>
</evidence>
<keyword evidence="5" id="KW-0378">Hydrolase</keyword>
<keyword evidence="9" id="KW-0234">DNA repair</keyword>
<evidence type="ECO:0000256" key="3">
    <source>
        <dbReference type="ARBA" id="ARBA00022741"/>
    </source>
</evidence>
<feature type="region of interest" description="Disordered" evidence="15">
    <location>
        <begin position="1"/>
        <end position="32"/>
    </location>
</feature>
<accession>A0A835NTT8</accession>
<keyword evidence="7" id="KW-0067">ATP-binding</keyword>
<evidence type="ECO:0000256" key="12">
    <source>
        <dbReference type="ARBA" id="ARBA00076356"/>
    </source>
</evidence>
<dbReference type="CDD" id="cd22254">
    <property type="entry name" value="CSB_WHD"/>
    <property type="match status" value="1"/>
</dbReference>
<dbReference type="GO" id="GO:0016787">
    <property type="term" value="F:hydrolase activity"/>
    <property type="evidence" value="ECO:0007669"/>
    <property type="project" value="UniProtKB-KW"/>
</dbReference>
<keyword evidence="8" id="KW-0238">DNA-binding</keyword>
<keyword evidence="6" id="KW-0347">Helicase</keyword>
<reference evidence="19" key="3">
    <citation type="submission" date="2022-01" db="EMBL/GenBank/DDBJ databases">
        <authorList>
            <person name="Rubenstein D.R."/>
        </authorList>
    </citation>
    <scope>NUCLEOTIDE SEQUENCE</scope>
    <source>
        <strain evidence="19">SS15</strain>
        <tissue evidence="19">Liver</tissue>
    </source>
</reference>
<feature type="region of interest" description="Disordered" evidence="15">
    <location>
        <begin position="1181"/>
        <end position="1260"/>
    </location>
</feature>
<dbReference type="GO" id="GO:0005524">
    <property type="term" value="F:ATP binding"/>
    <property type="evidence" value="ECO:0007669"/>
    <property type="project" value="UniProtKB-KW"/>
</dbReference>
<dbReference type="CDD" id="cd18793">
    <property type="entry name" value="SF2_C_SNF"/>
    <property type="match status" value="1"/>
</dbReference>
<evidence type="ECO:0000256" key="7">
    <source>
        <dbReference type="ARBA" id="ARBA00022840"/>
    </source>
</evidence>
<dbReference type="PROSITE" id="PS51194">
    <property type="entry name" value="HELICASE_CTER"/>
    <property type="match status" value="1"/>
</dbReference>
<feature type="compositionally biased region" description="Polar residues" evidence="15">
    <location>
        <begin position="1207"/>
        <end position="1220"/>
    </location>
</feature>
<comment type="caution">
    <text evidence="18">The sequence shown here is derived from an EMBL/GenBank/DDBJ whole genome shotgun (WGS) entry which is preliminary data.</text>
</comment>
<reference evidence="19 20" key="2">
    <citation type="journal article" date="2021" name="J. Hered.">
        <title>Feather Gene Expression Elucidates the Developmental Basis of Plumage Iridescence in African Starlings.</title>
        <authorList>
            <person name="Rubenstein D.R."/>
            <person name="Corvelo A."/>
            <person name="MacManes M.D."/>
            <person name="Maia R."/>
            <person name="Narzisi G."/>
            <person name="Rousaki A."/>
            <person name="Vandenabeele P."/>
            <person name="Shawkey M.D."/>
            <person name="Solomon J."/>
        </authorList>
    </citation>
    <scope>NUCLEOTIDE SEQUENCE [LARGE SCALE GENOMIC DNA]</scope>
    <source>
        <strain evidence="19">SS15</strain>
    </source>
</reference>
<evidence type="ECO:0000313" key="18">
    <source>
        <dbReference type="EMBL" id="KAG0121238.1"/>
    </source>
</evidence>
<evidence type="ECO:0000256" key="11">
    <source>
        <dbReference type="ARBA" id="ARBA00071998"/>
    </source>
</evidence>
<organism evidence="18">
    <name type="scientific">Lamprotornis superbus</name>
    <dbReference type="NCBI Taxonomy" id="245042"/>
    <lineage>
        <taxon>Eukaryota</taxon>
        <taxon>Metazoa</taxon>
        <taxon>Chordata</taxon>
        <taxon>Craniata</taxon>
        <taxon>Vertebrata</taxon>
        <taxon>Euteleostomi</taxon>
        <taxon>Archelosauria</taxon>
        <taxon>Archosauria</taxon>
        <taxon>Dinosauria</taxon>
        <taxon>Saurischia</taxon>
        <taxon>Theropoda</taxon>
        <taxon>Coelurosauria</taxon>
        <taxon>Aves</taxon>
        <taxon>Neognathae</taxon>
        <taxon>Neoaves</taxon>
        <taxon>Telluraves</taxon>
        <taxon>Australaves</taxon>
        <taxon>Passeriformes</taxon>
        <taxon>Sturnidae</taxon>
        <taxon>Lamprotornis</taxon>
    </lineage>
</organism>
<comment type="similarity">
    <text evidence="2">Belongs to the SNF2/RAD54 helicase family.</text>
</comment>
<evidence type="ECO:0000259" key="17">
    <source>
        <dbReference type="PROSITE" id="PS51194"/>
    </source>
</evidence>
<dbReference type="InterPro" id="IPR001650">
    <property type="entry name" value="Helicase_C-like"/>
</dbReference>
<dbReference type="Proteomes" id="UP000618051">
    <property type="component" value="Unassembled WGS sequence"/>
</dbReference>
<dbReference type="InterPro" id="IPR050496">
    <property type="entry name" value="SNF2_RAD54_helicase_repair"/>
</dbReference>
<dbReference type="EMBL" id="JADDUC020000010">
    <property type="protein sequence ID" value="KAI1236353.1"/>
    <property type="molecule type" value="Genomic_DNA"/>
</dbReference>
<dbReference type="GO" id="GO:0006283">
    <property type="term" value="P:transcription-coupled nucleotide-excision repair"/>
    <property type="evidence" value="ECO:0007669"/>
    <property type="project" value="TreeGrafter"/>
</dbReference>
<sequence>KMPTHKSHLPDSIQEQESATTSSSDCLHNDENLGTEQQNGICDNGVGNSIGIPSSDCQASTSMAVPLEAPRRAHPLLQINRQQIQSVSCSAHAAELKDLGVDVYDQDVLEQGVLQQVDNAINEANKATKIANASKEYESVLEDLRSCTTSLRHINKIIEELSPQAADNKNINRQLDSVKRQKYNKEQQLKKIKAKQKRLQGILGLTEFADEANQIEYEEDEEPGPSSLGSMLMPAQETEWAELIRTGQMTPFGTKIPQKPERKARQLRLNEASDFEKYLADQAKLSSERKKLSRHKGAKKKEQAKNVQCVAPAAATKEKSEAENDADFVPSSEEEEHTPGKHKVRRWRDDGDVDYYKQRLRKWQKERLKDKEHQTAEELSEESDVEFEEGFKVPGFLFKKLFKYQQTGVRWLWELHCQQAGGILGDEMGLGKTIQIIAFLAGLSYSNMRTPTVLHQWVKEFHTWWPPFRVAVLHETGSYTKSKVKLIHEIASCHGILITSYSYIRLMQDNIHTYDWHYVILDEGHKIRNPNAAVTLACKQFRTPHRIILSGSPMQNNLKELWSLFDFIFPGKLGTLPVFMEQFSVPITMGGYCNASPVQVKTAYKCACVLRDTINPYLLRRMKADVKMSLSLPDKNEQVLFCRLTEEQRQIYQNYINSKEVYQILNGDMQILLGLSTLRKICNHPDFVADSPRILKSVPDAEAEDPNQFGYWKRSGKMIVVESLLKIWHKQGHRVLFFTQSRQMMQILEVFVRYRNYSYLRMDGTTAVASRQPLVTKYNEDKSIFLFLLTTRVGGIGVNLVGADRVIIYDPDWNPSVDTQARERAWRIGQKKEVTVYRLLTAGTIEEKIYHRQIFKQFLTNRVLKDPKQNRFFKSNDLYELFTLNSPDVSQGTETSAIFAGTGSDVQVPKPPDNGTSKRDIHLAESSSPKKIKSSNSCSSTHMKDTSSKAIETSEETKGNLEAFDQNSCAKDNAQAATDINSFNKSKEECLESDDKCMSQLMPCSAGSSEHAECLTAVVAGEGHGAANADARKDLSPTCDAAGSSEKQGAKTEDGQFDNNHYKCISKTKHKVDILSHESHKDKSKKKHHKDAKFEGKRIPHLVKQKQYRKENSEEQDSKKNDDYVLQKLFKKSGVHSVMKHDAIMDASNADHVLEEAEASRVAQDALRALRLSRQRCLGAASGVPTWTGTSGLSGAPSGIKSRFGQKRNSMLLSSHSTCASPAKKHKDGDTIKKQNIKKCSSSEHFNGKSGESSSSALDSSSLLARMRARNHLVLPQQTRNEGDENHQPAPAPAQGSTEYDELLVELRNFLAFQARVDGEASTQELLQEFESKLPAEHSCVFRELLRNICTFHRSPNGEGVWRLKPEFR</sequence>
<feature type="compositionally biased region" description="Low complexity" evidence="15">
    <location>
        <begin position="926"/>
        <end position="940"/>
    </location>
</feature>
<dbReference type="InterPro" id="IPR038718">
    <property type="entry name" value="SNF2-like_sf"/>
</dbReference>
<feature type="domain" description="Helicase C-terminal" evidence="17">
    <location>
        <begin position="720"/>
        <end position="879"/>
    </location>
</feature>
<evidence type="ECO:0000256" key="13">
    <source>
        <dbReference type="ARBA" id="ARBA00079118"/>
    </source>
</evidence>
<dbReference type="InterPro" id="IPR000330">
    <property type="entry name" value="SNF2_N"/>
</dbReference>
<feature type="compositionally biased region" description="Polar residues" evidence="15">
    <location>
        <begin position="13"/>
        <end position="32"/>
    </location>
</feature>
<feature type="compositionally biased region" description="Basic and acidic residues" evidence="15">
    <location>
        <begin position="1108"/>
        <end position="1120"/>
    </location>
</feature>
<dbReference type="Pfam" id="PF00271">
    <property type="entry name" value="Helicase_C"/>
    <property type="match status" value="1"/>
</dbReference>
<feature type="region of interest" description="Disordered" evidence="15">
    <location>
        <begin position="900"/>
        <end position="958"/>
    </location>
</feature>
<evidence type="ECO:0000256" key="2">
    <source>
        <dbReference type="ARBA" id="ARBA00007025"/>
    </source>
</evidence>
<dbReference type="CDD" id="cd18000">
    <property type="entry name" value="DEXHc_ERCC6"/>
    <property type="match status" value="1"/>
</dbReference>
<evidence type="ECO:0000256" key="4">
    <source>
        <dbReference type="ARBA" id="ARBA00022763"/>
    </source>
</evidence>
<evidence type="ECO:0000256" key="10">
    <source>
        <dbReference type="ARBA" id="ARBA00023242"/>
    </source>
</evidence>
<dbReference type="GO" id="GO:0004386">
    <property type="term" value="F:helicase activity"/>
    <property type="evidence" value="ECO:0007669"/>
    <property type="project" value="UniProtKB-KW"/>
</dbReference>
<dbReference type="CDD" id="cd21397">
    <property type="entry name" value="cc_ERCC-6_N"/>
    <property type="match status" value="1"/>
</dbReference>
<dbReference type="InterPro" id="IPR027417">
    <property type="entry name" value="P-loop_NTPase"/>
</dbReference>
<dbReference type="SUPFAM" id="SSF52540">
    <property type="entry name" value="P-loop containing nucleoside triphosphate hydrolases"/>
    <property type="match status" value="2"/>
</dbReference>
<dbReference type="InterPro" id="IPR058951">
    <property type="entry name" value="WHD_Rad26_CSB-like"/>
</dbReference>
<dbReference type="PANTHER" id="PTHR45629">
    <property type="entry name" value="SNF2/RAD54 FAMILY MEMBER"/>
    <property type="match status" value="1"/>
</dbReference>
<dbReference type="FunFam" id="3.40.50.300:FF:000863">
    <property type="entry name" value="DNA excision repair protein ERCC-6"/>
    <property type="match status" value="1"/>
</dbReference>
<dbReference type="SMART" id="SM00490">
    <property type="entry name" value="HELICc"/>
    <property type="match status" value="1"/>
</dbReference>
<dbReference type="FunFam" id="3.40.50.10810:FF:000042">
    <property type="entry name" value="SNF2 family helicase-like protein"/>
    <property type="match status" value="1"/>
</dbReference>
<dbReference type="Gene3D" id="3.40.50.300">
    <property type="entry name" value="P-loop containing nucleotide triphosphate hydrolases"/>
    <property type="match status" value="1"/>
</dbReference>
<dbReference type="InterPro" id="IPR014001">
    <property type="entry name" value="Helicase_ATP-bd"/>
</dbReference>
<gene>
    <name evidence="19" type="ORF">IHE44_0001641</name>
    <name evidence="18" type="ORF">IHE44_011412</name>
</gene>
<evidence type="ECO:0000256" key="8">
    <source>
        <dbReference type="ARBA" id="ARBA00023125"/>
    </source>
</evidence>
<feature type="domain" description="Helicase ATP-binding" evidence="16">
    <location>
        <begin position="413"/>
        <end position="571"/>
    </location>
</feature>
<feature type="region of interest" description="Disordered" evidence="15">
    <location>
        <begin position="286"/>
        <end position="345"/>
    </location>
</feature>
<reference evidence="18" key="1">
    <citation type="submission" date="2020-10" db="EMBL/GenBank/DDBJ databases">
        <title>Feather gene expression reveals the developmental basis of iridescence in African starlings.</title>
        <authorList>
            <person name="Rubenstein D.R."/>
        </authorList>
    </citation>
    <scope>NUCLEOTIDE SEQUENCE</scope>
    <source>
        <strain evidence="18">SS15</strain>
        <tissue evidence="18">Liver</tissue>
    </source>
</reference>
<evidence type="ECO:0000259" key="16">
    <source>
        <dbReference type="PROSITE" id="PS51192"/>
    </source>
</evidence>
<dbReference type="OrthoDB" id="413460at2759"/>
<name>A0A835NTT8_9PASS</name>
<dbReference type="GO" id="GO:0005634">
    <property type="term" value="C:nucleus"/>
    <property type="evidence" value="ECO:0007669"/>
    <property type="project" value="UniProtKB-SubCell"/>
</dbReference>
<proteinExistence type="inferred from homology"/>
<evidence type="ECO:0000256" key="5">
    <source>
        <dbReference type="ARBA" id="ARBA00022801"/>
    </source>
</evidence>
<keyword evidence="14" id="KW-0175">Coiled coil</keyword>
<protein>
    <recommendedName>
        <fullName evidence="11">DNA excision repair protein ERCC-6</fullName>
    </recommendedName>
    <alternativeName>
        <fullName evidence="12">ATP-dependent helicase ERCC6</fullName>
    </alternativeName>
    <alternativeName>
        <fullName evidence="13">Cockayne syndrome protein CSB</fullName>
    </alternativeName>
</protein>
<dbReference type="Pfam" id="PF00176">
    <property type="entry name" value="SNF2-rel_dom"/>
    <property type="match status" value="1"/>
</dbReference>
<dbReference type="PANTHER" id="PTHR45629:SF7">
    <property type="entry name" value="DNA EXCISION REPAIR PROTEIN ERCC-6-RELATED"/>
    <property type="match status" value="1"/>
</dbReference>
<keyword evidence="10" id="KW-0539">Nucleus</keyword>
<evidence type="ECO:0000256" key="14">
    <source>
        <dbReference type="SAM" id="Coils"/>
    </source>
</evidence>
<dbReference type="GO" id="GO:0008094">
    <property type="term" value="F:ATP-dependent activity, acting on DNA"/>
    <property type="evidence" value="ECO:0007669"/>
    <property type="project" value="TreeGrafter"/>
</dbReference>
<evidence type="ECO:0000256" key="15">
    <source>
        <dbReference type="SAM" id="MobiDB-lite"/>
    </source>
</evidence>
<evidence type="ECO:0000313" key="20">
    <source>
        <dbReference type="Proteomes" id="UP000618051"/>
    </source>
</evidence>
<dbReference type="InterPro" id="IPR059240">
    <property type="entry name" value="cc_ERCC-6_N"/>
</dbReference>
<keyword evidence="20" id="KW-1185">Reference proteome</keyword>
<evidence type="ECO:0000256" key="1">
    <source>
        <dbReference type="ARBA" id="ARBA00004123"/>
    </source>
</evidence>